<sequence>MTTDKFKALIVDDEKEARDVLKYLLRKHSDVENISEADSTESALFKFLRDKPEIVFLDLVMPGKNGFEFISLIKKEKLDTNIVIVSSYRDMAIDAIKNEVYDFLLKPVSADKLETIMTTIRNRKSAIPNAELDALLTNLKHESKLKLSSANSHIVIDPKEIVYCEAEGSYTHFHLVNGNVELANTYLGKIEEILGNYDFFRIGRSHLINLDKLKSVSRYDNSCILAASKKEVKLYGSKKQIRELCKIESKEEEEEV</sequence>
<dbReference type="OrthoDB" id="1116664at2"/>
<keyword evidence="5" id="KW-1185">Reference proteome</keyword>
<keyword evidence="1" id="KW-0597">Phosphoprotein</keyword>
<dbReference type="Pfam" id="PF00072">
    <property type="entry name" value="Response_reg"/>
    <property type="match status" value="1"/>
</dbReference>
<reference evidence="5" key="1">
    <citation type="submission" date="2015-07" db="EMBL/GenBank/DDBJ databases">
        <title>Genome sequencing of Sunxiuqinia dokdonensis strain SK.</title>
        <authorList>
            <person name="Ahn S."/>
            <person name="Kim B.-C."/>
        </authorList>
    </citation>
    <scope>NUCLEOTIDE SEQUENCE [LARGE SCALE GENOMIC DNA]</scope>
    <source>
        <strain evidence="5">SK</strain>
    </source>
</reference>
<dbReference type="Pfam" id="PF04397">
    <property type="entry name" value="LytTR"/>
    <property type="match status" value="1"/>
</dbReference>
<name>A0A0L8VC27_9BACT</name>
<evidence type="ECO:0000259" key="3">
    <source>
        <dbReference type="PROSITE" id="PS50930"/>
    </source>
</evidence>
<gene>
    <name evidence="4" type="ORF">NC99_14500</name>
</gene>
<dbReference type="Proteomes" id="UP000036958">
    <property type="component" value="Unassembled WGS sequence"/>
</dbReference>
<dbReference type="PROSITE" id="PS50110">
    <property type="entry name" value="RESPONSE_REGULATORY"/>
    <property type="match status" value="1"/>
</dbReference>
<proteinExistence type="predicted"/>
<feature type="modified residue" description="4-aspartylphosphate" evidence="1">
    <location>
        <position position="58"/>
    </location>
</feature>
<dbReference type="InterPro" id="IPR007492">
    <property type="entry name" value="LytTR_DNA-bd_dom"/>
</dbReference>
<organism evidence="4 5">
    <name type="scientific">Sunxiuqinia dokdonensis</name>
    <dbReference type="NCBI Taxonomy" id="1409788"/>
    <lineage>
        <taxon>Bacteria</taxon>
        <taxon>Pseudomonadati</taxon>
        <taxon>Bacteroidota</taxon>
        <taxon>Bacteroidia</taxon>
        <taxon>Marinilabiliales</taxon>
        <taxon>Prolixibacteraceae</taxon>
        <taxon>Sunxiuqinia</taxon>
    </lineage>
</organism>
<dbReference type="PANTHER" id="PTHR43228:SF1">
    <property type="entry name" value="TWO-COMPONENT RESPONSE REGULATOR ARR22"/>
    <property type="match status" value="1"/>
</dbReference>
<dbReference type="EMBL" id="LGIA01000076">
    <property type="protein sequence ID" value="KOH45712.1"/>
    <property type="molecule type" value="Genomic_DNA"/>
</dbReference>
<dbReference type="GO" id="GO:0003677">
    <property type="term" value="F:DNA binding"/>
    <property type="evidence" value="ECO:0007669"/>
    <property type="project" value="InterPro"/>
</dbReference>
<dbReference type="Gene3D" id="3.40.50.2300">
    <property type="match status" value="1"/>
</dbReference>
<dbReference type="STRING" id="1409788.NC99_14500"/>
<dbReference type="InterPro" id="IPR001789">
    <property type="entry name" value="Sig_transdc_resp-reg_receiver"/>
</dbReference>
<dbReference type="PANTHER" id="PTHR43228">
    <property type="entry name" value="TWO-COMPONENT RESPONSE REGULATOR"/>
    <property type="match status" value="1"/>
</dbReference>
<dbReference type="InterPro" id="IPR011006">
    <property type="entry name" value="CheY-like_superfamily"/>
</dbReference>
<evidence type="ECO:0000313" key="5">
    <source>
        <dbReference type="Proteomes" id="UP000036958"/>
    </source>
</evidence>
<dbReference type="SMART" id="SM00850">
    <property type="entry name" value="LytTR"/>
    <property type="match status" value="1"/>
</dbReference>
<evidence type="ECO:0000256" key="1">
    <source>
        <dbReference type="PROSITE-ProRule" id="PRU00169"/>
    </source>
</evidence>
<dbReference type="GO" id="GO:0000160">
    <property type="term" value="P:phosphorelay signal transduction system"/>
    <property type="evidence" value="ECO:0007669"/>
    <property type="project" value="InterPro"/>
</dbReference>
<feature type="domain" description="Response regulatory" evidence="2">
    <location>
        <begin position="7"/>
        <end position="121"/>
    </location>
</feature>
<feature type="domain" description="HTH LytTR-type" evidence="3">
    <location>
        <begin position="145"/>
        <end position="250"/>
    </location>
</feature>
<accession>A0A0L8VC27</accession>
<dbReference type="InterPro" id="IPR052048">
    <property type="entry name" value="ST_Response_Regulator"/>
</dbReference>
<dbReference type="SUPFAM" id="SSF52172">
    <property type="entry name" value="CheY-like"/>
    <property type="match status" value="1"/>
</dbReference>
<comment type="caution">
    <text evidence="4">The sequence shown here is derived from an EMBL/GenBank/DDBJ whole genome shotgun (WGS) entry which is preliminary data.</text>
</comment>
<dbReference type="RefSeq" id="WP_053181178.1">
    <property type="nucleotide sequence ID" value="NZ_LGIA01000076.1"/>
</dbReference>
<evidence type="ECO:0000259" key="2">
    <source>
        <dbReference type="PROSITE" id="PS50110"/>
    </source>
</evidence>
<dbReference type="AlphaFoldDB" id="A0A0L8VC27"/>
<dbReference type="SMART" id="SM00448">
    <property type="entry name" value="REC"/>
    <property type="match status" value="1"/>
</dbReference>
<protein>
    <submittedName>
        <fullName evidence="4">Uncharacterized protein</fullName>
    </submittedName>
</protein>
<dbReference type="Gene3D" id="2.40.50.1020">
    <property type="entry name" value="LytTr DNA-binding domain"/>
    <property type="match status" value="1"/>
</dbReference>
<dbReference type="PROSITE" id="PS50930">
    <property type="entry name" value="HTH_LYTTR"/>
    <property type="match status" value="1"/>
</dbReference>
<evidence type="ECO:0000313" key="4">
    <source>
        <dbReference type="EMBL" id="KOH45712.1"/>
    </source>
</evidence>